<evidence type="ECO:0000256" key="4">
    <source>
        <dbReference type="SAM" id="MobiDB-lite"/>
    </source>
</evidence>
<dbReference type="EC" id="2.7.7.-" evidence="6"/>
<dbReference type="Gene3D" id="3.90.580.10">
    <property type="entry name" value="Zinc finger, CHC2-type domain"/>
    <property type="match status" value="1"/>
</dbReference>
<name>A0A378VXP5_NEIGO</name>
<evidence type="ECO:0000256" key="3">
    <source>
        <dbReference type="ARBA" id="ARBA00022833"/>
    </source>
</evidence>
<protein>
    <submittedName>
        <fullName evidence="6">DNA primase</fullName>
        <ecNumber evidence="6">2.7.7.-</ecNumber>
    </submittedName>
</protein>
<dbReference type="SUPFAM" id="SSF57783">
    <property type="entry name" value="Zinc beta-ribbon"/>
    <property type="match status" value="1"/>
</dbReference>
<feature type="compositionally biased region" description="Basic residues" evidence="4">
    <location>
        <begin position="76"/>
        <end position="91"/>
    </location>
</feature>
<dbReference type="InterPro" id="IPR002694">
    <property type="entry name" value="Znf_CHC2"/>
</dbReference>
<keyword evidence="1" id="KW-0479">Metal-binding</keyword>
<keyword evidence="6" id="KW-0808">Transferase</keyword>
<dbReference type="PANTHER" id="PTHR30313">
    <property type="entry name" value="DNA PRIMASE"/>
    <property type="match status" value="1"/>
</dbReference>
<dbReference type="GO" id="GO:0003677">
    <property type="term" value="F:DNA binding"/>
    <property type="evidence" value="ECO:0007669"/>
    <property type="project" value="InterPro"/>
</dbReference>
<accession>A0A378VXP5</accession>
<dbReference type="AlphaFoldDB" id="A0A378VXP5"/>
<dbReference type="Pfam" id="PF01807">
    <property type="entry name" value="Zn_ribbon_DnaG"/>
    <property type="match status" value="1"/>
</dbReference>
<evidence type="ECO:0000313" key="6">
    <source>
        <dbReference type="EMBL" id="SUA21028.1"/>
    </source>
</evidence>
<proteinExistence type="predicted"/>
<dbReference type="GO" id="GO:0003899">
    <property type="term" value="F:DNA-directed RNA polymerase activity"/>
    <property type="evidence" value="ECO:0007669"/>
    <property type="project" value="InterPro"/>
</dbReference>
<reference evidence="6" key="1">
    <citation type="submission" date="2018-06" db="EMBL/GenBank/DDBJ databases">
        <authorList>
            <consortium name="Pathogen Informatics"/>
            <person name="Doyle S."/>
        </authorList>
    </citation>
    <scope>NUCLEOTIDE SEQUENCE [LARGE SCALE GENOMIC DNA]</scope>
    <source>
        <strain evidence="6">NCTC11421</strain>
    </source>
</reference>
<dbReference type="GO" id="GO:0006269">
    <property type="term" value="P:DNA replication, synthesis of primer"/>
    <property type="evidence" value="ECO:0007669"/>
    <property type="project" value="TreeGrafter"/>
</dbReference>
<dbReference type="GO" id="GO:0005737">
    <property type="term" value="C:cytoplasm"/>
    <property type="evidence" value="ECO:0007669"/>
    <property type="project" value="TreeGrafter"/>
</dbReference>
<keyword evidence="6" id="KW-0548">Nucleotidyltransferase</keyword>
<organism evidence="6">
    <name type="scientific">Neisseria gonorrhoeae</name>
    <dbReference type="NCBI Taxonomy" id="485"/>
    <lineage>
        <taxon>Bacteria</taxon>
        <taxon>Pseudomonadati</taxon>
        <taxon>Pseudomonadota</taxon>
        <taxon>Betaproteobacteria</taxon>
        <taxon>Neisseriales</taxon>
        <taxon>Neisseriaceae</taxon>
        <taxon>Neisseria</taxon>
    </lineage>
</organism>
<dbReference type="InterPro" id="IPR050219">
    <property type="entry name" value="DnaG_primase"/>
</dbReference>
<feature type="region of interest" description="Disordered" evidence="4">
    <location>
        <begin position="68"/>
        <end position="98"/>
    </location>
</feature>
<keyword evidence="2" id="KW-0863">Zinc-finger</keyword>
<dbReference type="InterPro" id="IPR036977">
    <property type="entry name" value="DNA_primase_Znf_CHC2"/>
</dbReference>
<dbReference type="EMBL" id="UGRI01000001">
    <property type="protein sequence ID" value="SUA21028.1"/>
    <property type="molecule type" value="Genomic_DNA"/>
</dbReference>
<dbReference type="SMART" id="SM00400">
    <property type="entry name" value="ZnF_CHCC"/>
    <property type="match status" value="1"/>
</dbReference>
<evidence type="ECO:0000256" key="2">
    <source>
        <dbReference type="ARBA" id="ARBA00022771"/>
    </source>
</evidence>
<evidence type="ECO:0000259" key="5">
    <source>
        <dbReference type="SMART" id="SM00400"/>
    </source>
</evidence>
<sequence length="98" mass="11313">MACCPFHKEKTPSFSVSPTKQFYHCFSCGAHGSAIGFVMEHQGLSFPEAVQFLADRVGMIVPKVRGQNDNPEVRAERKKNSRRWKKRRRRQLIFTRSS</sequence>
<dbReference type="PANTHER" id="PTHR30313:SF2">
    <property type="entry name" value="DNA PRIMASE"/>
    <property type="match status" value="1"/>
</dbReference>
<keyword evidence="3" id="KW-0862">Zinc</keyword>
<feature type="domain" description="Zinc finger CHC2-type" evidence="5">
    <location>
        <begin position="1"/>
        <end position="54"/>
    </location>
</feature>
<evidence type="ECO:0000256" key="1">
    <source>
        <dbReference type="ARBA" id="ARBA00022723"/>
    </source>
</evidence>
<gene>
    <name evidence="6" type="primary">dnaG_3</name>
    <name evidence="6" type="ORF">NCTC11421_01135</name>
</gene>
<dbReference type="GO" id="GO:0008270">
    <property type="term" value="F:zinc ion binding"/>
    <property type="evidence" value="ECO:0007669"/>
    <property type="project" value="UniProtKB-KW"/>
</dbReference>